<gene>
    <name evidence="1" type="ordered locus">Os04g0445650</name>
    <name evidence="1" type="ORF">OSNPB_040445650</name>
</gene>
<reference evidence="2" key="1">
    <citation type="journal article" date="2005" name="Nature">
        <title>The map-based sequence of the rice genome.</title>
        <authorList>
            <consortium name="International rice genome sequencing project (IRGSP)"/>
            <person name="Matsumoto T."/>
            <person name="Wu J."/>
            <person name="Kanamori H."/>
            <person name="Katayose Y."/>
            <person name="Fujisawa M."/>
            <person name="Namiki N."/>
            <person name="Mizuno H."/>
            <person name="Yamamoto K."/>
            <person name="Antonio B.A."/>
            <person name="Baba T."/>
            <person name="Sakata K."/>
            <person name="Nagamura Y."/>
            <person name="Aoki H."/>
            <person name="Arikawa K."/>
            <person name="Arita K."/>
            <person name="Bito T."/>
            <person name="Chiden Y."/>
            <person name="Fujitsuka N."/>
            <person name="Fukunaka R."/>
            <person name="Hamada M."/>
            <person name="Harada C."/>
            <person name="Hayashi A."/>
            <person name="Hijishita S."/>
            <person name="Honda M."/>
            <person name="Hosokawa S."/>
            <person name="Ichikawa Y."/>
            <person name="Idonuma A."/>
            <person name="Iijima M."/>
            <person name="Ikeda M."/>
            <person name="Ikeno M."/>
            <person name="Ito K."/>
            <person name="Ito S."/>
            <person name="Ito T."/>
            <person name="Ito Y."/>
            <person name="Ito Y."/>
            <person name="Iwabuchi A."/>
            <person name="Kamiya K."/>
            <person name="Karasawa W."/>
            <person name="Kurita K."/>
            <person name="Katagiri S."/>
            <person name="Kikuta A."/>
            <person name="Kobayashi H."/>
            <person name="Kobayashi N."/>
            <person name="Machita K."/>
            <person name="Maehara T."/>
            <person name="Masukawa M."/>
            <person name="Mizubayashi T."/>
            <person name="Mukai Y."/>
            <person name="Nagasaki H."/>
            <person name="Nagata Y."/>
            <person name="Naito S."/>
            <person name="Nakashima M."/>
            <person name="Nakama Y."/>
            <person name="Nakamichi Y."/>
            <person name="Nakamura M."/>
            <person name="Meguro A."/>
            <person name="Negishi M."/>
            <person name="Ohta I."/>
            <person name="Ohta T."/>
            <person name="Okamoto M."/>
            <person name="Ono N."/>
            <person name="Saji S."/>
            <person name="Sakaguchi M."/>
            <person name="Sakai K."/>
            <person name="Shibata M."/>
            <person name="Shimokawa T."/>
            <person name="Song J."/>
            <person name="Takazaki Y."/>
            <person name="Terasawa K."/>
            <person name="Tsugane M."/>
            <person name="Tsuji K."/>
            <person name="Ueda S."/>
            <person name="Waki K."/>
            <person name="Yamagata H."/>
            <person name="Yamamoto M."/>
            <person name="Yamamoto S."/>
            <person name="Yamane H."/>
            <person name="Yoshiki S."/>
            <person name="Yoshihara R."/>
            <person name="Yukawa K."/>
            <person name="Zhong H."/>
            <person name="Yano M."/>
            <person name="Yuan Q."/>
            <person name="Ouyang S."/>
            <person name="Liu J."/>
            <person name="Jones K.M."/>
            <person name="Gansberger K."/>
            <person name="Moffat K."/>
            <person name="Hill J."/>
            <person name="Bera J."/>
            <person name="Fadrosh D."/>
            <person name="Jin S."/>
            <person name="Johri S."/>
            <person name="Kim M."/>
            <person name="Overton L."/>
            <person name="Reardon M."/>
            <person name="Tsitrin T."/>
            <person name="Vuong H."/>
            <person name="Weaver B."/>
            <person name="Ciecko A."/>
            <person name="Tallon L."/>
            <person name="Jackson J."/>
            <person name="Pai G."/>
            <person name="Aken S.V."/>
            <person name="Utterback T."/>
            <person name="Reidmuller S."/>
            <person name="Feldblyum T."/>
            <person name="Hsiao J."/>
            <person name="Zismann V."/>
            <person name="Iobst S."/>
            <person name="de Vazeille A.R."/>
            <person name="Buell C.R."/>
            <person name="Ying K."/>
            <person name="Li Y."/>
            <person name="Lu T."/>
            <person name="Huang Y."/>
            <person name="Zhao Q."/>
            <person name="Feng Q."/>
            <person name="Zhang L."/>
            <person name="Zhu J."/>
            <person name="Weng Q."/>
            <person name="Mu J."/>
            <person name="Lu Y."/>
            <person name="Fan D."/>
            <person name="Liu Y."/>
            <person name="Guan J."/>
            <person name="Zhang Y."/>
            <person name="Yu S."/>
            <person name="Liu X."/>
            <person name="Zhang Y."/>
            <person name="Hong G."/>
            <person name="Han B."/>
            <person name="Choisne N."/>
            <person name="Demange N."/>
            <person name="Orjeda G."/>
            <person name="Samain S."/>
            <person name="Cattolico L."/>
            <person name="Pelletier E."/>
            <person name="Couloux A."/>
            <person name="Segurens B."/>
            <person name="Wincker P."/>
            <person name="D'Hont A."/>
            <person name="Scarpelli C."/>
            <person name="Weissenbach J."/>
            <person name="Salanoubat M."/>
            <person name="Quetier F."/>
            <person name="Yu Y."/>
            <person name="Kim H.R."/>
            <person name="Rambo T."/>
            <person name="Currie J."/>
            <person name="Collura K."/>
            <person name="Luo M."/>
            <person name="Yang T."/>
            <person name="Ammiraju J.S.S."/>
            <person name="Engler F."/>
            <person name="Soderlund C."/>
            <person name="Wing R.A."/>
            <person name="Palmer L.E."/>
            <person name="de la Bastide M."/>
            <person name="Spiegel L."/>
            <person name="Nascimento L."/>
            <person name="Zutavern T."/>
            <person name="O'Shaughnessy A."/>
            <person name="Dike S."/>
            <person name="Dedhia N."/>
            <person name="Preston R."/>
            <person name="Balija V."/>
            <person name="McCombie W.R."/>
            <person name="Chow T."/>
            <person name="Chen H."/>
            <person name="Chung M."/>
            <person name="Chen C."/>
            <person name="Shaw J."/>
            <person name="Wu H."/>
            <person name="Hsiao K."/>
            <person name="Chao Y."/>
            <person name="Chu M."/>
            <person name="Cheng C."/>
            <person name="Hour A."/>
            <person name="Lee P."/>
            <person name="Lin S."/>
            <person name="Lin Y."/>
            <person name="Liou J."/>
            <person name="Liu S."/>
            <person name="Hsing Y."/>
            <person name="Raghuvanshi S."/>
            <person name="Mohanty A."/>
            <person name="Bharti A.K."/>
            <person name="Gaur A."/>
            <person name="Gupta V."/>
            <person name="Kumar D."/>
            <person name="Ravi V."/>
            <person name="Vij S."/>
            <person name="Kapur A."/>
            <person name="Khurana P."/>
            <person name="Khurana P."/>
            <person name="Khurana J.P."/>
            <person name="Tyagi A.K."/>
            <person name="Gaikwad K."/>
            <person name="Singh A."/>
            <person name="Dalal V."/>
            <person name="Srivastava S."/>
            <person name="Dixit A."/>
            <person name="Pal A.K."/>
            <person name="Ghazi I.A."/>
            <person name="Yadav M."/>
            <person name="Pandit A."/>
            <person name="Bhargava A."/>
            <person name="Sureshbabu K."/>
            <person name="Batra K."/>
            <person name="Sharma T.R."/>
            <person name="Mohapatra T."/>
            <person name="Singh N.K."/>
            <person name="Messing J."/>
            <person name="Nelson A.B."/>
            <person name="Fuks G."/>
            <person name="Kavchok S."/>
            <person name="Keizer G."/>
            <person name="Linton E."/>
            <person name="Llaca V."/>
            <person name="Song R."/>
            <person name="Tanyolac B."/>
            <person name="Young S."/>
            <person name="Ho-Il K."/>
            <person name="Hahn J.H."/>
            <person name="Sangsakoo G."/>
            <person name="Vanavichit A."/>
            <person name="de Mattos Luiz.A.T."/>
            <person name="Zimmer P.D."/>
            <person name="Malone G."/>
            <person name="Dellagostin O."/>
            <person name="de Oliveira A.C."/>
            <person name="Bevan M."/>
            <person name="Bancroft I."/>
            <person name="Minx P."/>
            <person name="Cordum H."/>
            <person name="Wilson R."/>
            <person name="Cheng Z."/>
            <person name="Jin W."/>
            <person name="Jiang J."/>
            <person name="Leong S.A."/>
            <person name="Iwama H."/>
            <person name="Gojobori T."/>
            <person name="Itoh T."/>
            <person name="Niimura Y."/>
            <person name="Fujii Y."/>
            <person name="Habara T."/>
            <person name="Sakai H."/>
            <person name="Sato Y."/>
            <person name="Wilson G."/>
            <person name="Kumar K."/>
            <person name="McCouch S."/>
            <person name="Juretic N."/>
            <person name="Hoen D."/>
            <person name="Wright S."/>
            <person name="Bruskiewich R."/>
            <person name="Bureau T."/>
            <person name="Miyao A."/>
            <person name="Hirochika H."/>
            <person name="Nishikawa T."/>
            <person name="Kadowaki K."/>
            <person name="Sugiura M."/>
            <person name="Burr B."/>
            <person name="Sasaki T."/>
        </authorList>
    </citation>
    <scope>NUCLEOTIDE SEQUENCE [LARGE SCALE GENOMIC DNA]</scope>
    <source>
        <strain evidence="2">cv. Nipponbare</strain>
    </source>
</reference>
<sequence length="138" mass="15168">MHCNSLAQHVSFCPSTTGLHHPDSAHTQAPSIKAQRTLLNNYSPILAPDFSATPQKAKHMTPSVSIAFPKNEPLESILVSISDLVVQSYKYKMLNMKPPNAMNKHPRQIGNDLSTHHSLAQMRSHIGGSCNAEKQTTM</sequence>
<dbReference type="EMBL" id="AP014960">
    <property type="protein sequence ID" value="BAS89392.1"/>
    <property type="molecule type" value="Genomic_DNA"/>
</dbReference>
<evidence type="ECO:0000313" key="1">
    <source>
        <dbReference type="EMBL" id="BAS89392.1"/>
    </source>
</evidence>
<name>A0A0P0WAL9_ORYSJ</name>
<protein>
    <submittedName>
        <fullName evidence="1">Os04g0445650 protein</fullName>
    </submittedName>
</protein>
<evidence type="ECO:0000313" key="2">
    <source>
        <dbReference type="Proteomes" id="UP000059680"/>
    </source>
</evidence>
<reference evidence="1 2" key="2">
    <citation type="journal article" date="2013" name="Plant Cell Physiol.">
        <title>Rice Annotation Project Database (RAP-DB): an integrative and interactive database for rice genomics.</title>
        <authorList>
            <person name="Sakai H."/>
            <person name="Lee S.S."/>
            <person name="Tanaka T."/>
            <person name="Numa H."/>
            <person name="Kim J."/>
            <person name="Kawahara Y."/>
            <person name="Wakimoto H."/>
            <person name="Yang C.C."/>
            <person name="Iwamoto M."/>
            <person name="Abe T."/>
            <person name="Yamada Y."/>
            <person name="Muto A."/>
            <person name="Inokuchi H."/>
            <person name="Ikemura T."/>
            <person name="Matsumoto T."/>
            <person name="Sasaki T."/>
            <person name="Itoh T."/>
        </authorList>
    </citation>
    <scope>NUCLEOTIDE SEQUENCE [LARGE SCALE GENOMIC DNA]</scope>
    <source>
        <strain evidence="2">cv. Nipponbare</strain>
    </source>
</reference>
<accession>A0A0P0WAL9</accession>
<organism evidence="1 2">
    <name type="scientific">Oryza sativa subsp. japonica</name>
    <name type="common">Rice</name>
    <dbReference type="NCBI Taxonomy" id="39947"/>
    <lineage>
        <taxon>Eukaryota</taxon>
        <taxon>Viridiplantae</taxon>
        <taxon>Streptophyta</taxon>
        <taxon>Embryophyta</taxon>
        <taxon>Tracheophyta</taxon>
        <taxon>Spermatophyta</taxon>
        <taxon>Magnoliopsida</taxon>
        <taxon>Liliopsida</taxon>
        <taxon>Poales</taxon>
        <taxon>Poaceae</taxon>
        <taxon>BOP clade</taxon>
        <taxon>Oryzoideae</taxon>
        <taxon>Oryzeae</taxon>
        <taxon>Oryzinae</taxon>
        <taxon>Oryza</taxon>
        <taxon>Oryza sativa</taxon>
    </lineage>
</organism>
<dbReference type="AlphaFoldDB" id="A0A0P0WAL9"/>
<proteinExistence type="predicted"/>
<keyword evidence="2" id="KW-1185">Reference proteome</keyword>
<reference evidence="1 2" key="3">
    <citation type="journal article" date="2013" name="Rice">
        <title>Improvement of the Oryza sativa Nipponbare reference genome using next generation sequence and optical map data.</title>
        <authorList>
            <person name="Kawahara Y."/>
            <person name="de la Bastide M."/>
            <person name="Hamilton J.P."/>
            <person name="Kanamori H."/>
            <person name="McCombie W.R."/>
            <person name="Ouyang S."/>
            <person name="Schwartz D.C."/>
            <person name="Tanaka T."/>
            <person name="Wu J."/>
            <person name="Zhou S."/>
            <person name="Childs K.L."/>
            <person name="Davidson R.M."/>
            <person name="Lin H."/>
            <person name="Quesada-Ocampo L."/>
            <person name="Vaillancourt B."/>
            <person name="Sakai H."/>
            <person name="Lee S.S."/>
            <person name="Kim J."/>
            <person name="Numa H."/>
            <person name="Itoh T."/>
            <person name="Buell C.R."/>
            <person name="Matsumoto T."/>
        </authorList>
    </citation>
    <scope>NUCLEOTIDE SEQUENCE [LARGE SCALE GENOMIC DNA]</scope>
    <source>
        <strain evidence="2">cv. Nipponbare</strain>
    </source>
</reference>
<dbReference type="InParanoid" id="A0A0P0WAL9"/>
<dbReference type="Proteomes" id="UP000059680">
    <property type="component" value="Chromosome 4"/>
</dbReference>
<dbReference type="PaxDb" id="39947-A0A0P0WAL9"/>